<name>A0ABM1BSH2_LIMPO</name>
<feature type="compositionally biased region" description="Basic and acidic residues" evidence="1">
    <location>
        <begin position="537"/>
        <end position="551"/>
    </location>
</feature>
<keyword evidence="3" id="KW-1185">Reference proteome</keyword>
<evidence type="ECO:0000256" key="2">
    <source>
        <dbReference type="SAM" id="SignalP"/>
    </source>
</evidence>
<feature type="region of interest" description="Disordered" evidence="1">
    <location>
        <begin position="369"/>
        <end position="407"/>
    </location>
</feature>
<dbReference type="Proteomes" id="UP000694941">
    <property type="component" value="Unplaced"/>
</dbReference>
<feature type="compositionally biased region" description="Polar residues" evidence="1">
    <location>
        <begin position="32"/>
        <end position="56"/>
    </location>
</feature>
<feature type="compositionally biased region" description="Basic residues" evidence="1">
    <location>
        <begin position="516"/>
        <end position="533"/>
    </location>
</feature>
<feature type="compositionally biased region" description="Low complexity" evidence="1">
    <location>
        <begin position="439"/>
        <end position="472"/>
    </location>
</feature>
<evidence type="ECO:0000256" key="1">
    <source>
        <dbReference type="SAM" id="MobiDB-lite"/>
    </source>
</evidence>
<feature type="compositionally biased region" description="Low complexity" evidence="1">
    <location>
        <begin position="130"/>
        <end position="146"/>
    </location>
</feature>
<organism evidence="3 4">
    <name type="scientific">Limulus polyphemus</name>
    <name type="common">Atlantic horseshoe crab</name>
    <dbReference type="NCBI Taxonomy" id="6850"/>
    <lineage>
        <taxon>Eukaryota</taxon>
        <taxon>Metazoa</taxon>
        <taxon>Ecdysozoa</taxon>
        <taxon>Arthropoda</taxon>
        <taxon>Chelicerata</taxon>
        <taxon>Merostomata</taxon>
        <taxon>Xiphosura</taxon>
        <taxon>Limulidae</taxon>
        <taxon>Limulus</taxon>
    </lineage>
</organism>
<feature type="compositionally biased region" description="Polar residues" evidence="1">
    <location>
        <begin position="570"/>
        <end position="580"/>
    </location>
</feature>
<feature type="compositionally biased region" description="Acidic residues" evidence="1">
    <location>
        <begin position="663"/>
        <end position="677"/>
    </location>
</feature>
<evidence type="ECO:0000313" key="3">
    <source>
        <dbReference type="Proteomes" id="UP000694941"/>
    </source>
</evidence>
<feature type="compositionally biased region" description="Polar residues" evidence="1">
    <location>
        <begin position="392"/>
        <end position="407"/>
    </location>
</feature>
<evidence type="ECO:0000313" key="4">
    <source>
        <dbReference type="RefSeq" id="XP_013787797.1"/>
    </source>
</evidence>
<sequence length="712" mass="80046">MVWYLFLSRSSAVVLSLLVVTHAHVLREKRQLSLNGQPKNNPNEQFQTSETPQRSKYQLPLPPQPKPQVNVQLPPGVSYNIQTNVQATPLHSLKQQYEPSFQTTAQQERNHPQYQPPILPQQFNAQPQFSFHPQSQQHQNLQQNPLGHTFQPPNPQQGGNQQVIYINGQPVVINAPKDRGPVTPTSQQQSGSQGVSFSTSHSTEVIRQGKIGSAQPSVQSVIQKAPASEIEFNKGPTVKDKDGKQDEYVIYYYYYYDDDANKTNPTLNFDDIPNLETYDQSQRDKAQKSSERASIPQNVINNAFKDNNDFSGSQTVSQISGQDGVSTEVLKSGAVSSVSVSVPKDSPISNIYRYGNNVPRFPISPNLVDHQNGGHSEISNKGILNDRKSDSKTLVNSSGGSESTPLSTSALFVNKESSQEKKFEHNNEVIEAKTESETTEAITTTTEATTTTEEPTTTTERNQRRTFGSRGRFGTRRRRPGAFNIRPRRPKSTTTTTISESTTDEETSTRGFQPRTRGRQRNRFRSSFRRNRFRNSNVDKEETGDEKKEITTTESSTYGTTRRRFGSSRLYGNSRNSGRPSSEDNEELSTSKPTRTPSSFLSRRRKLSRPRLSFLRGGRNRFGHHNEEKEEEEEQEEEKTTSTSTPVTDAPETTVVTSAPTEAPEEKEDEEPVDVVDQETTTTESSRFAGLFRRRKRPSIFGNRPSFLNRSG</sequence>
<feature type="region of interest" description="Disordered" evidence="1">
    <location>
        <begin position="173"/>
        <end position="217"/>
    </location>
</feature>
<proteinExistence type="predicted"/>
<feature type="compositionally biased region" description="Basic residues" evidence="1">
    <location>
        <begin position="473"/>
        <end position="491"/>
    </location>
</feature>
<feature type="region of interest" description="Disordered" evidence="1">
    <location>
        <begin position="434"/>
        <end position="691"/>
    </location>
</feature>
<protein>
    <submittedName>
        <fullName evidence="4">Uncharacterized protein LOC106471722</fullName>
    </submittedName>
</protein>
<feature type="chain" id="PRO_5045983961" evidence="2">
    <location>
        <begin position="24"/>
        <end position="712"/>
    </location>
</feature>
<reference evidence="4" key="1">
    <citation type="submission" date="2025-08" db="UniProtKB">
        <authorList>
            <consortium name="RefSeq"/>
        </authorList>
    </citation>
    <scope>IDENTIFICATION</scope>
    <source>
        <tissue evidence="4">Muscle</tissue>
    </source>
</reference>
<feature type="compositionally biased region" description="Low complexity" evidence="1">
    <location>
        <begin position="492"/>
        <end position="501"/>
    </location>
</feature>
<dbReference type="GeneID" id="106471722"/>
<keyword evidence="2" id="KW-0732">Signal</keyword>
<accession>A0ABM1BSH2</accession>
<feature type="region of interest" description="Disordered" evidence="1">
    <location>
        <begin position="31"/>
        <end position="73"/>
    </location>
</feature>
<feature type="region of interest" description="Disordered" evidence="1">
    <location>
        <begin position="130"/>
        <end position="161"/>
    </location>
</feature>
<feature type="signal peptide" evidence="2">
    <location>
        <begin position="1"/>
        <end position="23"/>
    </location>
</feature>
<gene>
    <name evidence="4" type="primary">LOC106471722</name>
</gene>
<feature type="compositionally biased region" description="Low complexity" evidence="1">
    <location>
        <begin position="181"/>
        <end position="203"/>
    </location>
</feature>
<dbReference type="RefSeq" id="XP_013787797.1">
    <property type="nucleotide sequence ID" value="XM_013932343.2"/>
</dbReference>